<dbReference type="EC" id="2.7.-.-" evidence="4"/>
<dbReference type="AlphaFoldDB" id="A0AAV5GEY4"/>
<dbReference type="GO" id="GO:0008440">
    <property type="term" value="F:inositol-1,4,5-trisphosphate 3-kinase activity"/>
    <property type="evidence" value="ECO:0007669"/>
    <property type="project" value="TreeGrafter"/>
</dbReference>
<comment type="caution">
    <text evidence="6">The sequence shown here is derived from an EMBL/GenBank/DDBJ whole genome shotgun (WGS) entry which is preliminary data.</text>
</comment>
<protein>
    <recommendedName>
        <fullName evidence="4">Kinase</fullName>
        <ecNumber evidence="4">2.7.-.-</ecNumber>
    </recommendedName>
</protein>
<dbReference type="GO" id="GO:0000824">
    <property type="term" value="F:inositol-1,4,5,6-tetrakisphosphate 3-kinase activity"/>
    <property type="evidence" value="ECO:0007669"/>
    <property type="project" value="TreeGrafter"/>
</dbReference>
<reference evidence="6 7" key="1">
    <citation type="submission" date="2021-12" db="EMBL/GenBank/DDBJ databases">
        <title>High titer production of polyol ester of fatty acids by Rhodotorula paludigena BS15 towards product separation-free biomass refinery.</title>
        <authorList>
            <person name="Mano J."/>
            <person name="Ono H."/>
            <person name="Tanaka T."/>
            <person name="Naito K."/>
            <person name="Sushida H."/>
            <person name="Ike M."/>
            <person name="Tokuyasu K."/>
            <person name="Kitaoka M."/>
        </authorList>
    </citation>
    <scope>NUCLEOTIDE SEQUENCE [LARGE SCALE GENOMIC DNA]</scope>
    <source>
        <strain evidence="6 7">BS15</strain>
    </source>
</reference>
<keyword evidence="3 4" id="KW-0418">Kinase</keyword>
<dbReference type="GO" id="GO:0046854">
    <property type="term" value="P:phosphatidylinositol phosphate biosynthetic process"/>
    <property type="evidence" value="ECO:0007669"/>
    <property type="project" value="TreeGrafter"/>
</dbReference>
<evidence type="ECO:0000313" key="6">
    <source>
        <dbReference type="EMBL" id="GJN91111.1"/>
    </source>
</evidence>
<proteinExistence type="inferred from homology"/>
<dbReference type="PANTHER" id="PTHR12400">
    <property type="entry name" value="INOSITOL POLYPHOSPHATE KINASE"/>
    <property type="match status" value="1"/>
</dbReference>
<keyword evidence="7" id="KW-1185">Reference proteome</keyword>
<name>A0AAV5GEY4_9BASI</name>
<comment type="similarity">
    <text evidence="1 4">Belongs to the inositol phosphokinase (IPK) family.</text>
</comment>
<dbReference type="GO" id="GO:0005634">
    <property type="term" value="C:nucleus"/>
    <property type="evidence" value="ECO:0007669"/>
    <property type="project" value="TreeGrafter"/>
</dbReference>
<dbReference type="Gene3D" id="3.30.470.160">
    <property type="entry name" value="Inositol polyphosphate kinase"/>
    <property type="match status" value="1"/>
</dbReference>
<dbReference type="InterPro" id="IPR038286">
    <property type="entry name" value="IPK_sf"/>
</dbReference>
<dbReference type="SUPFAM" id="SSF56104">
    <property type="entry name" value="SAICAR synthase-like"/>
    <property type="match status" value="1"/>
</dbReference>
<evidence type="ECO:0000313" key="7">
    <source>
        <dbReference type="Proteomes" id="UP001342314"/>
    </source>
</evidence>
<dbReference type="InterPro" id="IPR005522">
    <property type="entry name" value="IPK"/>
</dbReference>
<dbReference type="Pfam" id="PF03770">
    <property type="entry name" value="IPK"/>
    <property type="match status" value="1"/>
</dbReference>
<accession>A0AAV5GEY4</accession>
<evidence type="ECO:0000256" key="2">
    <source>
        <dbReference type="ARBA" id="ARBA00022679"/>
    </source>
</evidence>
<organism evidence="6 7">
    <name type="scientific">Rhodotorula paludigena</name>
    <dbReference type="NCBI Taxonomy" id="86838"/>
    <lineage>
        <taxon>Eukaryota</taxon>
        <taxon>Fungi</taxon>
        <taxon>Dikarya</taxon>
        <taxon>Basidiomycota</taxon>
        <taxon>Pucciniomycotina</taxon>
        <taxon>Microbotryomycetes</taxon>
        <taxon>Sporidiobolales</taxon>
        <taxon>Sporidiobolaceae</taxon>
        <taxon>Rhodotorula</taxon>
    </lineage>
</organism>
<gene>
    <name evidence="6" type="ORF">Rhopal_004129-T1</name>
</gene>
<feature type="region of interest" description="Disordered" evidence="5">
    <location>
        <begin position="260"/>
        <end position="285"/>
    </location>
</feature>
<dbReference type="GO" id="GO:0032958">
    <property type="term" value="P:inositol phosphate biosynthetic process"/>
    <property type="evidence" value="ECO:0007669"/>
    <property type="project" value="InterPro"/>
</dbReference>
<evidence type="ECO:0000256" key="1">
    <source>
        <dbReference type="ARBA" id="ARBA00007374"/>
    </source>
</evidence>
<keyword evidence="2 4" id="KW-0808">Transferase</keyword>
<evidence type="ECO:0000256" key="4">
    <source>
        <dbReference type="RuleBase" id="RU363090"/>
    </source>
</evidence>
<dbReference type="GO" id="GO:0005737">
    <property type="term" value="C:cytoplasm"/>
    <property type="evidence" value="ECO:0007669"/>
    <property type="project" value="TreeGrafter"/>
</dbReference>
<sequence length="341" mass="36881">MAFAHQVGGHAATILASPLSSSTLIKPASARELAFYSQLGPALDDGHFIGEWTPAFYGTLRLEGKVGAEGGIDKLDTAGDEAGEVEPEMIVLENLTYRFVHPNVLDIKLGTQLFDEDASDEKKERMRKAAEATTSAQTGVRLTGFQVWDAATQAYVTTAKPFGKSLEVEELALGIARFFYPPLSPQSRAEQATSSSSSPASVPRALPLDLLLPVLRTLTRRLDSLVALWSTLPLRMRGGSLLIVVEGDPAALEAALLRAAAPNSEEDDDGESVSTTDEEGNAKEHTLLPFEMRLIDFAHTRGLLAGEERPDEGVLLGLRTTKKLIDELVTQLEEKQRDGDE</sequence>
<evidence type="ECO:0000256" key="5">
    <source>
        <dbReference type="SAM" id="MobiDB-lite"/>
    </source>
</evidence>
<evidence type="ECO:0000256" key="3">
    <source>
        <dbReference type="ARBA" id="ARBA00022777"/>
    </source>
</evidence>
<feature type="compositionally biased region" description="Acidic residues" evidence="5">
    <location>
        <begin position="264"/>
        <end position="279"/>
    </location>
</feature>
<dbReference type="Proteomes" id="UP001342314">
    <property type="component" value="Unassembled WGS sequence"/>
</dbReference>
<dbReference type="PANTHER" id="PTHR12400:SF108">
    <property type="entry name" value="KINASE"/>
    <property type="match status" value="1"/>
</dbReference>
<dbReference type="EMBL" id="BQKY01000008">
    <property type="protein sequence ID" value="GJN91111.1"/>
    <property type="molecule type" value="Genomic_DNA"/>
</dbReference>